<gene>
    <name evidence="5" type="ORF">H0A62_02325</name>
</gene>
<evidence type="ECO:0000259" key="4">
    <source>
        <dbReference type="SMART" id="SM00922"/>
    </source>
</evidence>
<dbReference type="InterPro" id="IPR013342">
    <property type="entry name" value="Mandelate_racemase_C"/>
</dbReference>
<dbReference type="SFLD" id="SFLDG00179">
    <property type="entry name" value="mandelate_racemase"/>
    <property type="match status" value="1"/>
</dbReference>
<feature type="domain" description="Mandelate racemase/muconate lactonizing enzyme C-terminal" evidence="4">
    <location>
        <begin position="158"/>
        <end position="252"/>
    </location>
</feature>
<dbReference type="PANTHER" id="PTHR13794:SF58">
    <property type="entry name" value="MITOCHONDRIAL ENOLASE SUPERFAMILY MEMBER 1"/>
    <property type="match status" value="1"/>
</dbReference>
<dbReference type="InterPro" id="IPR036849">
    <property type="entry name" value="Enolase-like_C_sf"/>
</dbReference>
<dbReference type="SUPFAM" id="SSF54826">
    <property type="entry name" value="Enolase N-terminal domain-like"/>
    <property type="match status" value="1"/>
</dbReference>
<dbReference type="Pfam" id="PF13378">
    <property type="entry name" value="MR_MLE_C"/>
    <property type="match status" value="1"/>
</dbReference>
<dbReference type="SFLD" id="SFLDS00001">
    <property type="entry name" value="Enolase"/>
    <property type="match status" value="1"/>
</dbReference>
<comment type="cofactor">
    <cofactor evidence="1">
        <name>Mg(2+)</name>
        <dbReference type="ChEBI" id="CHEBI:18420"/>
    </cofactor>
</comment>
<dbReference type="PROSITE" id="PS00909">
    <property type="entry name" value="MR_MLE_2"/>
    <property type="match status" value="1"/>
</dbReference>
<organism evidence="5 6">
    <name type="scientific">Pollutimonas harenae</name>
    <dbReference type="NCBI Taxonomy" id="657015"/>
    <lineage>
        <taxon>Bacteria</taxon>
        <taxon>Pseudomonadati</taxon>
        <taxon>Pseudomonadota</taxon>
        <taxon>Betaproteobacteria</taxon>
        <taxon>Burkholderiales</taxon>
        <taxon>Alcaligenaceae</taxon>
        <taxon>Pollutimonas</taxon>
    </lineage>
</organism>
<dbReference type="GO" id="GO:0000287">
    <property type="term" value="F:magnesium ion binding"/>
    <property type="evidence" value="ECO:0007669"/>
    <property type="project" value="TreeGrafter"/>
</dbReference>
<dbReference type="GO" id="GO:0016836">
    <property type="term" value="F:hydro-lyase activity"/>
    <property type="evidence" value="ECO:0007669"/>
    <property type="project" value="TreeGrafter"/>
</dbReference>
<evidence type="ECO:0000256" key="3">
    <source>
        <dbReference type="ARBA" id="ARBA00022842"/>
    </source>
</evidence>
<dbReference type="OrthoDB" id="8609034at2"/>
<dbReference type="InterPro" id="IPR029065">
    <property type="entry name" value="Enolase_C-like"/>
</dbReference>
<dbReference type="InterPro" id="IPR046945">
    <property type="entry name" value="RHMD-like"/>
</dbReference>
<dbReference type="InterPro" id="IPR013341">
    <property type="entry name" value="Mandelate_racemase_N_dom"/>
</dbReference>
<dbReference type="RefSeq" id="WP_130038402.1">
    <property type="nucleotide sequence ID" value="NZ_JACCEV010000001.1"/>
</dbReference>
<name>A0A853GN49_9BURK</name>
<dbReference type="EMBL" id="JACCEV010000001">
    <property type="protein sequence ID" value="NYT84428.1"/>
    <property type="molecule type" value="Genomic_DNA"/>
</dbReference>
<proteinExistence type="predicted"/>
<keyword evidence="6" id="KW-1185">Reference proteome</keyword>
<comment type="caution">
    <text evidence="5">The sequence shown here is derived from an EMBL/GenBank/DDBJ whole genome shotgun (WGS) entry which is preliminary data.</text>
</comment>
<dbReference type="Pfam" id="PF02746">
    <property type="entry name" value="MR_MLE_N"/>
    <property type="match status" value="1"/>
</dbReference>
<evidence type="ECO:0000313" key="6">
    <source>
        <dbReference type="Proteomes" id="UP000554144"/>
    </source>
</evidence>
<sequence>MTPLPELSPIHVAKVEAFVYRAPVTEPVETSFGIMHDRPAVLVRIEDDEGAVGWGEIWCNFPGVGAEHRARILESCIAPILKEQAWPHPTHAFNALAQRLHVLGLQTGEPGTMAQAIAGADIAMWDLTARHLNQPLWKLLGGSRHVQVYASGLSPTAPEHLAAQKKEEGYRAFKLKVGFGVQRDLTNLRALRSMFGDDTLLMIDANQGWTPDSAIEMSELLAECKPLWLEEPIRVDHNLEQWVQLAKESKIPLAAGENMRGEAEFSAAIASGAFAVLQPDLGKWGGFSGCVPVGKQALAGNRLFCPHWLGGGVGLVASMHLKAAVGGDGFVEVDSNPNPLRDHFAGELVYPTDGAITLPEASGLGITPDLQAVGGFLVPHKYG</sequence>
<evidence type="ECO:0000256" key="2">
    <source>
        <dbReference type="ARBA" id="ARBA00022723"/>
    </source>
</evidence>
<dbReference type="Gene3D" id="3.20.20.120">
    <property type="entry name" value="Enolase-like C-terminal domain"/>
    <property type="match status" value="1"/>
</dbReference>
<dbReference type="InterPro" id="IPR018110">
    <property type="entry name" value="Mandel_Rmase/mucon_lact_enz_CS"/>
</dbReference>
<evidence type="ECO:0000256" key="1">
    <source>
        <dbReference type="ARBA" id="ARBA00001946"/>
    </source>
</evidence>
<keyword evidence="2" id="KW-0479">Metal-binding</keyword>
<dbReference type="InterPro" id="IPR029017">
    <property type="entry name" value="Enolase-like_N"/>
</dbReference>
<dbReference type="Gene3D" id="3.30.390.10">
    <property type="entry name" value="Enolase-like, N-terminal domain"/>
    <property type="match status" value="1"/>
</dbReference>
<dbReference type="SUPFAM" id="SSF51604">
    <property type="entry name" value="Enolase C-terminal domain-like"/>
    <property type="match status" value="1"/>
</dbReference>
<keyword evidence="3" id="KW-0460">Magnesium</keyword>
<reference evidence="5 6" key="1">
    <citation type="submission" date="2020-07" db="EMBL/GenBank/DDBJ databases">
        <title>Taxonomic revisions and descriptions of new bacterial species based on genomic comparisons in the high-G+C-content subgroup of the family Alcaligenaceae.</title>
        <authorList>
            <person name="Szabo A."/>
            <person name="Felfoldi T."/>
        </authorList>
    </citation>
    <scope>NUCLEOTIDE SEQUENCE [LARGE SCALE GENOMIC DNA]</scope>
    <source>
        <strain evidence="5 6">DSM 25667</strain>
    </source>
</reference>
<dbReference type="AlphaFoldDB" id="A0A853GN49"/>
<dbReference type="CDD" id="cd03316">
    <property type="entry name" value="MR_like"/>
    <property type="match status" value="1"/>
</dbReference>
<dbReference type="GO" id="GO:0009063">
    <property type="term" value="P:amino acid catabolic process"/>
    <property type="evidence" value="ECO:0007669"/>
    <property type="project" value="InterPro"/>
</dbReference>
<dbReference type="PANTHER" id="PTHR13794">
    <property type="entry name" value="ENOLASE SUPERFAMILY, MANDELATE RACEMASE"/>
    <property type="match status" value="1"/>
</dbReference>
<accession>A0A853GN49</accession>
<evidence type="ECO:0000313" key="5">
    <source>
        <dbReference type="EMBL" id="NYT84428.1"/>
    </source>
</evidence>
<dbReference type="SMART" id="SM00922">
    <property type="entry name" value="MR_MLE"/>
    <property type="match status" value="1"/>
</dbReference>
<protein>
    <submittedName>
        <fullName evidence="5">Mandelate racemase/muconate lactonizing enzyme family protein</fullName>
    </submittedName>
</protein>
<dbReference type="Proteomes" id="UP000554144">
    <property type="component" value="Unassembled WGS sequence"/>
</dbReference>
<dbReference type="GO" id="GO:0016052">
    <property type="term" value="P:carbohydrate catabolic process"/>
    <property type="evidence" value="ECO:0007669"/>
    <property type="project" value="TreeGrafter"/>
</dbReference>